<dbReference type="InterPro" id="IPR036820">
    <property type="entry name" value="Archease_dom_sf"/>
</dbReference>
<keyword evidence="3" id="KW-0479">Metal-binding</keyword>
<dbReference type="SUPFAM" id="SSF69819">
    <property type="entry name" value="MTH1598-like"/>
    <property type="match status" value="1"/>
</dbReference>
<comment type="caution">
    <text evidence="6">The sequence shown here is derived from an EMBL/GenBank/DDBJ whole genome shotgun (WGS) entry which is preliminary data.</text>
</comment>
<reference evidence="6" key="1">
    <citation type="journal article" date="2015" name="Nature">
        <title>Complex archaea that bridge the gap between prokaryotes and eukaryotes.</title>
        <authorList>
            <person name="Spang A."/>
            <person name="Saw J.H."/>
            <person name="Jorgensen S.L."/>
            <person name="Zaremba-Niedzwiedzka K."/>
            <person name="Martijn J."/>
            <person name="Lind A.E."/>
            <person name="van Eijk R."/>
            <person name="Schleper C."/>
            <person name="Guy L."/>
            <person name="Ettema T.J."/>
        </authorList>
    </citation>
    <scope>NUCLEOTIDE SEQUENCE</scope>
</reference>
<sequence length="169" mass="19502">NSYLDNTIKHYLFLPPNSRHNDIITNIDKKSIMGKYKILEHTADVGIEARGETLKEAFANTASGMLSIMIDPEKVGEKESYSLKVKGRDEKELLVAFLSELLYKYEVNDFLPKRVSISLLTDKELKAEVYGEKIDLKRHTIDTEIKAVTYHQLAIEKNKNWKIRVIFDI</sequence>
<evidence type="ECO:0000313" key="6">
    <source>
        <dbReference type="EMBL" id="KKM23439.1"/>
    </source>
</evidence>
<keyword evidence="4" id="KW-0106">Calcium</keyword>
<dbReference type="PANTHER" id="PTHR12682:SF11">
    <property type="entry name" value="PROTEIN ARCHEASE"/>
    <property type="match status" value="1"/>
</dbReference>
<comment type="similarity">
    <text evidence="1">Belongs to the archease family.</text>
</comment>
<keyword evidence="2" id="KW-0819">tRNA processing</keyword>
<accession>A0A0F9ITX3</accession>
<evidence type="ECO:0000256" key="3">
    <source>
        <dbReference type="ARBA" id="ARBA00022723"/>
    </source>
</evidence>
<dbReference type="PANTHER" id="PTHR12682">
    <property type="entry name" value="ARCHEASE"/>
    <property type="match status" value="1"/>
</dbReference>
<evidence type="ECO:0000256" key="1">
    <source>
        <dbReference type="ARBA" id="ARBA00007963"/>
    </source>
</evidence>
<dbReference type="GO" id="GO:0046872">
    <property type="term" value="F:metal ion binding"/>
    <property type="evidence" value="ECO:0007669"/>
    <property type="project" value="UniProtKB-KW"/>
</dbReference>
<name>A0A0F9ITX3_9ZZZZ</name>
<dbReference type="AlphaFoldDB" id="A0A0F9ITX3"/>
<dbReference type="Pfam" id="PF01951">
    <property type="entry name" value="Archease"/>
    <property type="match status" value="1"/>
</dbReference>
<evidence type="ECO:0000256" key="4">
    <source>
        <dbReference type="ARBA" id="ARBA00022837"/>
    </source>
</evidence>
<proteinExistence type="inferred from homology"/>
<evidence type="ECO:0000259" key="5">
    <source>
        <dbReference type="Pfam" id="PF01951"/>
    </source>
</evidence>
<evidence type="ECO:0000256" key="2">
    <source>
        <dbReference type="ARBA" id="ARBA00022694"/>
    </source>
</evidence>
<protein>
    <recommendedName>
        <fullName evidence="5">Archease domain-containing protein</fullName>
    </recommendedName>
</protein>
<organism evidence="6">
    <name type="scientific">marine sediment metagenome</name>
    <dbReference type="NCBI Taxonomy" id="412755"/>
    <lineage>
        <taxon>unclassified sequences</taxon>
        <taxon>metagenomes</taxon>
        <taxon>ecological metagenomes</taxon>
    </lineage>
</organism>
<dbReference type="NCBIfam" id="NF001617">
    <property type="entry name" value="PRK00407.1"/>
    <property type="match status" value="1"/>
</dbReference>
<feature type="non-terminal residue" evidence="6">
    <location>
        <position position="1"/>
    </location>
</feature>
<feature type="domain" description="Archease" evidence="5">
    <location>
        <begin position="36"/>
        <end position="169"/>
    </location>
</feature>
<gene>
    <name evidence="6" type="ORF">LCGC14_1615230</name>
</gene>
<dbReference type="Gene3D" id="3.55.10.10">
    <property type="entry name" value="Archease domain"/>
    <property type="match status" value="1"/>
</dbReference>
<dbReference type="InterPro" id="IPR002804">
    <property type="entry name" value="Archease"/>
</dbReference>
<dbReference type="GO" id="GO:0008033">
    <property type="term" value="P:tRNA processing"/>
    <property type="evidence" value="ECO:0007669"/>
    <property type="project" value="UniProtKB-KW"/>
</dbReference>
<dbReference type="EMBL" id="LAZR01013124">
    <property type="protein sequence ID" value="KKM23439.1"/>
    <property type="molecule type" value="Genomic_DNA"/>
</dbReference>
<dbReference type="InterPro" id="IPR023572">
    <property type="entry name" value="Archease_dom"/>
</dbReference>